<feature type="domain" description="YdbS-like PH" evidence="3">
    <location>
        <begin position="120"/>
        <end position="189"/>
    </location>
</feature>
<gene>
    <name evidence="4" type="ORF">L0M99_08445</name>
</gene>
<evidence type="ECO:0000259" key="3">
    <source>
        <dbReference type="Pfam" id="PF03703"/>
    </source>
</evidence>
<evidence type="ECO:0000313" key="5">
    <source>
        <dbReference type="Proteomes" id="UP001200537"/>
    </source>
</evidence>
<dbReference type="Proteomes" id="UP001200537">
    <property type="component" value="Unassembled WGS sequence"/>
</dbReference>
<name>A0AAJ1BEE7_9ACTO</name>
<dbReference type="InterPro" id="IPR005182">
    <property type="entry name" value="YdbS-like_PH"/>
</dbReference>
<feature type="transmembrane region" description="Helical" evidence="2">
    <location>
        <begin position="96"/>
        <end position="118"/>
    </location>
</feature>
<feature type="transmembrane region" description="Helical" evidence="2">
    <location>
        <begin position="260"/>
        <end position="280"/>
    </location>
</feature>
<feature type="domain" description="YdbS-like PH" evidence="3">
    <location>
        <begin position="319"/>
        <end position="386"/>
    </location>
</feature>
<dbReference type="PIRSF" id="PIRSF026631">
    <property type="entry name" value="UCP026631"/>
    <property type="match status" value="1"/>
</dbReference>
<reference evidence="4" key="1">
    <citation type="submission" date="2022-01" db="EMBL/GenBank/DDBJ databases">
        <title>Collection of gut derived symbiotic bacterial strains cultured from healthy donors.</title>
        <authorList>
            <person name="Lin H."/>
            <person name="Kohout C."/>
            <person name="Waligurski E."/>
            <person name="Pamer E.G."/>
        </authorList>
    </citation>
    <scope>NUCLEOTIDE SEQUENCE</scope>
    <source>
        <strain evidence="4">DFI.7.46</strain>
    </source>
</reference>
<feature type="domain" description="YdbS-like PH" evidence="3">
    <location>
        <begin position="458"/>
        <end position="528"/>
    </location>
</feature>
<dbReference type="PANTHER" id="PTHR34473:SF2">
    <property type="entry name" value="UPF0699 TRANSMEMBRANE PROTEIN YDBT"/>
    <property type="match status" value="1"/>
</dbReference>
<dbReference type="RefSeq" id="WP_238128366.1">
    <property type="nucleotide sequence ID" value="NZ_JAGZVZ010000003.1"/>
</dbReference>
<dbReference type="Pfam" id="PF03703">
    <property type="entry name" value="bPH_2"/>
    <property type="match status" value="3"/>
</dbReference>
<evidence type="ECO:0000256" key="1">
    <source>
        <dbReference type="SAM" id="MobiDB-lite"/>
    </source>
</evidence>
<dbReference type="InterPro" id="IPR014529">
    <property type="entry name" value="UCP026631"/>
</dbReference>
<organism evidence="4 5">
    <name type="scientific">Varibaculum cambriense</name>
    <dbReference type="NCBI Taxonomy" id="184870"/>
    <lineage>
        <taxon>Bacteria</taxon>
        <taxon>Bacillati</taxon>
        <taxon>Actinomycetota</taxon>
        <taxon>Actinomycetes</taxon>
        <taxon>Actinomycetales</taxon>
        <taxon>Actinomycetaceae</taxon>
        <taxon>Varibaculum</taxon>
    </lineage>
</organism>
<keyword evidence="2" id="KW-1133">Transmembrane helix</keyword>
<proteinExistence type="predicted"/>
<feature type="compositionally biased region" description="Polar residues" evidence="1">
    <location>
        <begin position="10"/>
        <end position="28"/>
    </location>
</feature>
<keyword evidence="2" id="KW-0472">Membrane</keyword>
<sequence length="559" mass="61376">MGDQYHEVTNENSSGYSEETAATTADRQHSLTVADSVSAPAGRVAESAWRRVHWLTPLLQVWQALVIIVVVVLTQSLNNVIMLIKNLRENVPGHPGILLLVIAVPLAMLTLLIIYLYFAWRATSWIVTATDVQYRRGIFFKKHRKIPLDRVQSVDVYRPLAARIFGLGALRVESAGGQGSRVEIQFLANKYLDQARREVVARIAGRPLPSEHSPQQRGQGLAGTALFAEDDYHLAADEYEVYRVSPGRLIASVLLTSQTVWLLLMALIVAVGAIVLFIMADLTVQGIVAGSIIPTIISIGIIPLMILSYAWSRFNSGFNFSANITHDGIRVTSGLLALKSQTLPPGRIHAIRFLQPLLWRPFGWWQAEVTLAGHGVETSGDQKKQAADNLLLPVGTLEQAKIILDMAIRDLGINEGAESEKLLQTAFNGKNSDSVGSFISIGKKAKLLDPFARLRRAFAATDTVLIYRDGWLRRKVTFAPHERAQSVTTSAGPLQRHLGLAGVRLDLVPGTATMKVPHLDAQVAAQLASDELAASKVRSKVEPNAQWAERMLQTLRPSM</sequence>
<dbReference type="AlphaFoldDB" id="A0AAJ1BEE7"/>
<comment type="caution">
    <text evidence="4">The sequence shown here is derived from an EMBL/GenBank/DDBJ whole genome shotgun (WGS) entry which is preliminary data.</text>
</comment>
<dbReference type="PANTHER" id="PTHR34473">
    <property type="entry name" value="UPF0699 TRANSMEMBRANE PROTEIN YDBS"/>
    <property type="match status" value="1"/>
</dbReference>
<accession>A0AAJ1BEE7</accession>
<evidence type="ECO:0000256" key="2">
    <source>
        <dbReference type="SAM" id="Phobius"/>
    </source>
</evidence>
<feature type="transmembrane region" description="Helical" evidence="2">
    <location>
        <begin position="61"/>
        <end position="84"/>
    </location>
</feature>
<evidence type="ECO:0000313" key="4">
    <source>
        <dbReference type="EMBL" id="MCG4618515.1"/>
    </source>
</evidence>
<feature type="transmembrane region" description="Helical" evidence="2">
    <location>
        <begin position="287"/>
        <end position="311"/>
    </location>
</feature>
<dbReference type="EMBL" id="JAKNHJ010000017">
    <property type="protein sequence ID" value="MCG4618515.1"/>
    <property type="molecule type" value="Genomic_DNA"/>
</dbReference>
<protein>
    <submittedName>
        <fullName evidence="4">PH domain-containing protein</fullName>
    </submittedName>
</protein>
<keyword evidence="2" id="KW-0812">Transmembrane</keyword>
<feature type="region of interest" description="Disordered" evidence="1">
    <location>
        <begin position="1"/>
        <end position="28"/>
    </location>
</feature>